<accession>A0ACC2SC07</accession>
<proteinExistence type="predicted"/>
<gene>
    <name evidence="1" type="ORF">DSO57_1036275</name>
</gene>
<sequence length="111" mass="11915">MVSGMSVLSEHQEAPKSPKTPTTQGRTGEELMCNIVYSGRKQNLTSSFSSLYFGYVVIQHGVDEVPDKGDEELAIVGGCKGPLGGTWYSFQTPTPGHQAKARAAAKARWGI</sequence>
<reference evidence="1" key="1">
    <citation type="submission" date="2022-04" db="EMBL/GenBank/DDBJ databases">
        <title>Genome of the entomopathogenic fungus Entomophthora muscae.</title>
        <authorList>
            <person name="Elya C."/>
            <person name="Lovett B.R."/>
            <person name="Lee E."/>
            <person name="Macias A.M."/>
            <person name="Hajek A.E."/>
            <person name="De Bivort B.L."/>
            <person name="Kasson M.T."/>
            <person name="De Fine Licht H.H."/>
            <person name="Stajich J.E."/>
        </authorList>
    </citation>
    <scope>NUCLEOTIDE SEQUENCE</scope>
    <source>
        <strain evidence="1">Berkeley</strain>
    </source>
</reference>
<evidence type="ECO:0000313" key="2">
    <source>
        <dbReference type="Proteomes" id="UP001165960"/>
    </source>
</evidence>
<dbReference type="EMBL" id="QTSX02005314">
    <property type="protein sequence ID" value="KAJ9059941.1"/>
    <property type="molecule type" value="Genomic_DNA"/>
</dbReference>
<name>A0ACC2SC07_9FUNG</name>
<comment type="caution">
    <text evidence="1">The sequence shown here is derived from an EMBL/GenBank/DDBJ whole genome shotgun (WGS) entry which is preliminary data.</text>
</comment>
<keyword evidence="2" id="KW-1185">Reference proteome</keyword>
<dbReference type="Proteomes" id="UP001165960">
    <property type="component" value="Unassembled WGS sequence"/>
</dbReference>
<evidence type="ECO:0000313" key="1">
    <source>
        <dbReference type="EMBL" id="KAJ9059941.1"/>
    </source>
</evidence>
<organism evidence="1 2">
    <name type="scientific">Entomophthora muscae</name>
    <dbReference type="NCBI Taxonomy" id="34485"/>
    <lineage>
        <taxon>Eukaryota</taxon>
        <taxon>Fungi</taxon>
        <taxon>Fungi incertae sedis</taxon>
        <taxon>Zoopagomycota</taxon>
        <taxon>Entomophthoromycotina</taxon>
        <taxon>Entomophthoromycetes</taxon>
        <taxon>Entomophthorales</taxon>
        <taxon>Entomophthoraceae</taxon>
        <taxon>Entomophthora</taxon>
    </lineage>
</organism>
<protein>
    <submittedName>
        <fullName evidence="1">Uncharacterized protein</fullName>
    </submittedName>
</protein>